<evidence type="ECO:0000313" key="2">
    <source>
        <dbReference type="Proteomes" id="UP000229901"/>
    </source>
</evidence>
<name>A0A2H0V8C9_9BACT</name>
<comment type="caution">
    <text evidence="1">The sequence shown here is derived from an EMBL/GenBank/DDBJ whole genome shotgun (WGS) entry which is preliminary data.</text>
</comment>
<proteinExistence type="predicted"/>
<organism evidence="1 2">
    <name type="scientific">Candidatus Falkowbacteria bacterium CG10_big_fil_rev_8_21_14_0_10_39_11</name>
    <dbReference type="NCBI Taxonomy" id="1974565"/>
    <lineage>
        <taxon>Bacteria</taxon>
        <taxon>Candidatus Falkowiibacteriota</taxon>
    </lineage>
</organism>
<accession>A0A2H0V8C9</accession>
<dbReference type="AlphaFoldDB" id="A0A2H0V8C9"/>
<protein>
    <submittedName>
        <fullName evidence="1">Uncharacterized protein</fullName>
    </submittedName>
</protein>
<reference evidence="2" key="1">
    <citation type="submission" date="2017-09" db="EMBL/GenBank/DDBJ databases">
        <title>Depth-based differentiation of microbial function through sediment-hosted aquifers and enrichment of novel symbionts in the deep terrestrial subsurface.</title>
        <authorList>
            <person name="Probst A.J."/>
            <person name="Ladd B."/>
            <person name="Jarett J.K."/>
            <person name="Geller-Mcgrath D.E."/>
            <person name="Sieber C.M.K."/>
            <person name="Emerson J.B."/>
            <person name="Anantharaman K."/>
            <person name="Thomas B.C."/>
            <person name="Malmstrom R."/>
            <person name="Stieglmeier M."/>
            <person name="Klingl A."/>
            <person name="Woyke T."/>
            <person name="Ryan C.M."/>
            <person name="Banfield J.F."/>
        </authorList>
    </citation>
    <scope>NUCLEOTIDE SEQUENCE [LARGE SCALE GENOMIC DNA]</scope>
</reference>
<dbReference type="Proteomes" id="UP000229901">
    <property type="component" value="Unassembled WGS sequence"/>
</dbReference>
<sequence>METPHFETIKSPREQLIEMEKSGHYVFHGSFTPELEFLEPRQAVNQNEETGKMEPDRDPAVFATPYADIAIFRSLINGEGVSGDSTSGFGMSENDNVYLQATTNLLEAAKNKTGYIYVFNKNDFSDFEGTECRAHSQVKPEKIIKVNFIDLPQNIKILN</sequence>
<gene>
    <name evidence="1" type="ORF">COT97_00560</name>
</gene>
<evidence type="ECO:0000313" key="1">
    <source>
        <dbReference type="EMBL" id="PIR94629.1"/>
    </source>
</evidence>
<dbReference type="EMBL" id="PFAP01000002">
    <property type="protein sequence ID" value="PIR94629.1"/>
    <property type="molecule type" value="Genomic_DNA"/>
</dbReference>